<organism evidence="2 3">
    <name type="scientific">Cerrena zonata</name>
    <dbReference type="NCBI Taxonomy" id="2478898"/>
    <lineage>
        <taxon>Eukaryota</taxon>
        <taxon>Fungi</taxon>
        <taxon>Dikarya</taxon>
        <taxon>Basidiomycota</taxon>
        <taxon>Agaricomycotina</taxon>
        <taxon>Agaricomycetes</taxon>
        <taxon>Polyporales</taxon>
        <taxon>Cerrenaceae</taxon>
        <taxon>Cerrena</taxon>
    </lineage>
</organism>
<dbReference type="AlphaFoldDB" id="A0AAW0FVI5"/>
<evidence type="ECO:0000313" key="2">
    <source>
        <dbReference type="EMBL" id="KAK7683342.1"/>
    </source>
</evidence>
<proteinExistence type="predicted"/>
<evidence type="ECO:0000256" key="1">
    <source>
        <dbReference type="SAM" id="MobiDB-lite"/>
    </source>
</evidence>
<evidence type="ECO:0000313" key="3">
    <source>
        <dbReference type="Proteomes" id="UP001385951"/>
    </source>
</evidence>
<name>A0AAW0FVI5_9APHY</name>
<comment type="caution">
    <text evidence="2">The sequence shown here is derived from an EMBL/GenBank/DDBJ whole genome shotgun (WGS) entry which is preliminary data.</text>
</comment>
<accession>A0AAW0FVI5</accession>
<sequence length="243" mass="27739">MPALIVTATCPDAYAVISNQFSELQRREKALRSIPSRLSIFEPHLANSIEEEFIQVQCGLDNLNLRDVASCCQSVIADIRTVTTTTNSHESSCHLNIYSKTLQQQSNQFHLSANAFKKSCENFLCFLEDKSEDIHGCEESDRHPHRPEHRKIDLGKMFGRSGPRTRHDRHQLSQSQPKAIQAMVIDCEAFMGGLGVFSDLFNQLIQEVAKYNLLVSRRNVTRNQAERLSEWLTNMQSILQNYQ</sequence>
<dbReference type="EMBL" id="JASBNA010000031">
    <property type="protein sequence ID" value="KAK7683342.1"/>
    <property type="molecule type" value="Genomic_DNA"/>
</dbReference>
<feature type="region of interest" description="Disordered" evidence="1">
    <location>
        <begin position="137"/>
        <end position="175"/>
    </location>
</feature>
<gene>
    <name evidence="2" type="ORF">QCA50_013604</name>
</gene>
<protein>
    <submittedName>
        <fullName evidence="2">Uncharacterized protein</fullName>
    </submittedName>
</protein>
<reference evidence="2 3" key="1">
    <citation type="submission" date="2022-09" db="EMBL/GenBank/DDBJ databases">
        <authorList>
            <person name="Palmer J.M."/>
        </authorList>
    </citation>
    <scope>NUCLEOTIDE SEQUENCE [LARGE SCALE GENOMIC DNA]</scope>
    <source>
        <strain evidence="2 3">DSM 7382</strain>
    </source>
</reference>
<keyword evidence="3" id="KW-1185">Reference proteome</keyword>
<dbReference type="Proteomes" id="UP001385951">
    <property type="component" value="Unassembled WGS sequence"/>
</dbReference>